<feature type="domain" description="F-box" evidence="2">
    <location>
        <begin position="12"/>
        <end position="58"/>
    </location>
</feature>
<dbReference type="InterPro" id="IPR036047">
    <property type="entry name" value="F-box-like_dom_sf"/>
</dbReference>
<protein>
    <recommendedName>
        <fullName evidence="2">F-box domain-containing protein</fullName>
    </recommendedName>
</protein>
<name>A0AAD7FK73_9AGAR</name>
<dbReference type="SMART" id="SM00256">
    <property type="entry name" value="FBOX"/>
    <property type="match status" value="1"/>
</dbReference>
<feature type="compositionally biased region" description="Acidic residues" evidence="1">
    <location>
        <begin position="73"/>
        <end position="90"/>
    </location>
</feature>
<dbReference type="InterPro" id="IPR046522">
    <property type="entry name" value="DUF6699"/>
</dbReference>
<evidence type="ECO:0000259" key="2">
    <source>
        <dbReference type="PROSITE" id="PS50181"/>
    </source>
</evidence>
<dbReference type="Gene3D" id="1.20.1280.50">
    <property type="match status" value="1"/>
</dbReference>
<dbReference type="AlphaFoldDB" id="A0AAD7FK73"/>
<dbReference type="Proteomes" id="UP001221142">
    <property type="component" value="Unassembled WGS sequence"/>
</dbReference>
<dbReference type="SUPFAM" id="SSF81383">
    <property type="entry name" value="F-box domain"/>
    <property type="match status" value="1"/>
</dbReference>
<evidence type="ECO:0000256" key="1">
    <source>
        <dbReference type="SAM" id="MobiDB-lite"/>
    </source>
</evidence>
<sequence length="229" mass="26312">MPPRKSKTKPKPKPTFDLPTELHSLILTYLPYYDLLRVVRVSKQWKTLIENDPVLRVLIFKEASEEYVAPCKEDEEDEEESSKNDEEEDEPVRMHTALPHITFILGDEASSAHFDLRDENDSVSTYDSESDDQIPLHSMSIYNDLASIPAVHTLHIELDPDVEVEIKNPEGVTLRDIFTQLETEMQTEITTQWGVMTRLDAMSDHVYYGGFSDVKRQGKKLSVWMILGS</sequence>
<accession>A0AAD7FK73</accession>
<evidence type="ECO:0000313" key="4">
    <source>
        <dbReference type="Proteomes" id="UP001221142"/>
    </source>
</evidence>
<organism evidence="3 4">
    <name type="scientific">Roridomyces roridus</name>
    <dbReference type="NCBI Taxonomy" id="1738132"/>
    <lineage>
        <taxon>Eukaryota</taxon>
        <taxon>Fungi</taxon>
        <taxon>Dikarya</taxon>
        <taxon>Basidiomycota</taxon>
        <taxon>Agaricomycotina</taxon>
        <taxon>Agaricomycetes</taxon>
        <taxon>Agaricomycetidae</taxon>
        <taxon>Agaricales</taxon>
        <taxon>Marasmiineae</taxon>
        <taxon>Mycenaceae</taxon>
        <taxon>Roridomyces</taxon>
    </lineage>
</organism>
<dbReference type="PROSITE" id="PS50181">
    <property type="entry name" value="FBOX"/>
    <property type="match status" value="1"/>
</dbReference>
<feature type="region of interest" description="Disordered" evidence="1">
    <location>
        <begin position="68"/>
        <end position="93"/>
    </location>
</feature>
<comment type="caution">
    <text evidence="3">The sequence shown here is derived from an EMBL/GenBank/DDBJ whole genome shotgun (WGS) entry which is preliminary data.</text>
</comment>
<proteinExistence type="predicted"/>
<gene>
    <name evidence="3" type="ORF">FB45DRAFT_1005999</name>
</gene>
<dbReference type="EMBL" id="JARKIF010000014">
    <property type="protein sequence ID" value="KAJ7623658.1"/>
    <property type="molecule type" value="Genomic_DNA"/>
</dbReference>
<keyword evidence="4" id="KW-1185">Reference proteome</keyword>
<dbReference type="Pfam" id="PF12937">
    <property type="entry name" value="F-box-like"/>
    <property type="match status" value="1"/>
</dbReference>
<dbReference type="Pfam" id="PF20415">
    <property type="entry name" value="DUF6699"/>
    <property type="match status" value="1"/>
</dbReference>
<evidence type="ECO:0000313" key="3">
    <source>
        <dbReference type="EMBL" id="KAJ7623658.1"/>
    </source>
</evidence>
<dbReference type="InterPro" id="IPR001810">
    <property type="entry name" value="F-box_dom"/>
</dbReference>
<reference evidence="3" key="1">
    <citation type="submission" date="2023-03" db="EMBL/GenBank/DDBJ databases">
        <title>Massive genome expansion in bonnet fungi (Mycena s.s.) driven by repeated elements and novel gene families across ecological guilds.</title>
        <authorList>
            <consortium name="Lawrence Berkeley National Laboratory"/>
            <person name="Harder C.B."/>
            <person name="Miyauchi S."/>
            <person name="Viragh M."/>
            <person name="Kuo A."/>
            <person name="Thoen E."/>
            <person name="Andreopoulos B."/>
            <person name="Lu D."/>
            <person name="Skrede I."/>
            <person name="Drula E."/>
            <person name="Henrissat B."/>
            <person name="Morin E."/>
            <person name="Kohler A."/>
            <person name="Barry K."/>
            <person name="LaButti K."/>
            <person name="Morin E."/>
            <person name="Salamov A."/>
            <person name="Lipzen A."/>
            <person name="Mereny Z."/>
            <person name="Hegedus B."/>
            <person name="Baldrian P."/>
            <person name="Stursova M."/>
            <person name="Weitz H."/>
            <person name="Taylor A."/>
            <person name="Grigoriev I.V."/>
            <person name="Nagy L.G."/>
            <person name="Martin F."/>
            <person name="Kauserud H."/>
        </authorList>
    </citation>
    <scope>NUCLEOTIDE SEQUENCE</scope>
    <source>
        <strain evidence="3">9284</strain>
    </source>
</reference>